<dbReference type="EMBL" id="LRRQ01000062">
    <property type="protein sequence ID" value="OAM90289.1"/>
    <property type="molecule type" value="Genomic_DNA"/>
</dbReference>
<feature type="domain" description="DUF2264" evidence="3">
    <location>
        <begin position="24"/>
        <end position="391"/>
    </location>
</feature>
<name>A0A178IM63_9BACT</name>
<dbReference type="PANTHER" id="PTHR35339:SF3">
    <property type="entry name" value="DUF2264 DOMAIN-CONTAINING PROTEIN"/>
    <property type="match status" value="1"/>
</dbReference>
<accession>A0A178IM63</accession>
<keyword evidence="2" id="KW-0732">Signal</keyword>
<dbReference type="InterPro" id="IPR049349">
    <property type="entry name" value="DUF2264_N"/>
</dbReference>
<proteinExistence type="predicted"/>
<comment type="caution">
    <text evidence="4">The sequence shown here is derived from an EMBL/GenBank/DDBJ whole genome shotgun (WGS) entry which is preliminary data.</text>
</comment>
<sequence>MKCKSALLCLLLPFIPVLAAQTNDRQAWADLAYKIAEPVLRNMAEGKLVQNMPLELSPTWDGRDRRVAYMETFGRLMMGIAPWLALPDDDTPEGVRRKQLRQWALKACAHAVNPDSPDYLLWRSGTQPLVDAAFLASSFLRAPAALWEPLDAVTKQRYIEEFTQMRRVTPGYSNWMLFSSTIEAFLLSIDAPHDFFRIRMGLAKIEEWYVGDGWYSDGPHFAFDYYNSFVIQPMYLEVLEVLVAKKARLANVGFPNAAANLAAVQARMRRHAEILERLVSPEGSIPPFGRSLTYRLAVFQPLSLLAWKEQLPASLPEGQVRAAITAVMRRMFAHPDNFTPDGFLRLGFVGHQPGMSDIYTNNGSLYLTSVVFLPLGLPAAHTFWTSPAEPWTAQKAWSGQPFPKDKKISGDNLPAAQKN</sequence>
<dbReference type="PANTHER" id="PTHR35339">
    <property type="entry name" value="LINALOOL DEHYDRATASE_ISOMERASE DOMAIN-CONTAINING PROTEIN"/>
    <property type="match status" value="1"/>
</dbReference>
<organism evidence="4 5">
    <name type="scientific">Termitidicoccus mucosus</name>
    <dbReference type="NCBI Taxonomy" id="1184151"/>
    <lineage>
        <taxon>Bacteria</taxon>
        <taxon>Pseudomonadati</taxon>
        <taxon>Verrucomicrobiota</taxon>
        <taxon>Opitutia</taxon>
        <taxon>Opitutales</taxon>
        <taxon>Opitutaceae</taxon>
        <taxon>Termitidicoccus</taxon>
    </lineage>
</organism>
<gene>
    <name evidence="4" type="ORF">AW736_00960</name>
</gene>
<feature type="chain" id="PRO_5008089183" description="DUF2264 domain-containing protein" evidence="2">
    <location>
        <begin position="20"/>
        <end position="419"/>
    </location>
</feature>
<dbReference type="AlphaFoldDB" id="A0A178IM63"/>
<dbReference type="Proteomes" id="UP000078486">
    <property type="component" value="Unassembled WGS sequence"/>
</dbReference>
<protein>
    <recommendedName>
        <fullName evidence="3">DUF2264 domain-containing protein</fullName>
    </recommendedName>
</protein>
<evidence type="ECO:0000313" key="5">
    <source>
        <dbReference type="Proteomes" id="UP000078486"/>
    </source>
</evidence>
<dbReference type="PIRSF" id="PIRSF014753">
    <property type="entry name" value="UCP014753"/>
    <property type="match status" value="1"/>
</dbReference>
<feature type="region of interest" description="Disordered" evidence="1">
    <location>
        <begin position="395"/>
        <end position="419"/>
    </location>
</feature>
<reference evidence="4 5" key="1">
    <citation type="submission" date="2016-01" db="EMBL/GenBank/DDBJ databases">
        <title>High potential of lignocellulose degradation of a new Verrucomicrobia species.</title>
        <authorList>
            <person name="Wang Y."/>
            <person name="Shi Y."/>
            <person name="Qiu Z."/>
            <person name="Liu S."/>
            <person name="Yang H."/>
        </authorList>
    </citation>
    <scope>NUCLEOTIDE SEQUENCE [LARGE SCALE GENOMIC DNA]</scope>
    <source>
        <strain evidence="4 5">TSB47</strain>
    </source>
</reference>
<keyword evidence="5" id="KW-1185">Reference proteome</keyword>
<dbReference type="Pfam" id="PF10022">
    <property type="entry name" value="DUF2264"/>
    <property type="match status" value="1"/>
</dbReference>
<dbReference type="STRING" id="1184151.AW736_00960"/>
<dbReference type="RefSeq" id="WP_068768424.1">
    <property type="nucleotide sequence ID" value="NZ_CP109796.1"/>
</dbReference>
<evidence type="ECO:0000259" key="3">
    <source>
        <dbReference type="Pfam" id="PF10022"/>
    </source>
</evidence>
<evidence type="ECO:0000256" key="2">
    <source>
        <dbReference type="SAM" id="SignalP"/>
    </source>
</evidence>
<evidence type="ECO:0000256" key="1">
    <source>
        <dbReference type="SAM" id="MobiDB-lite"/>
    </source>
</evidence>
<dbReference type="InterPro" id="IPR016624">
    <property type="entry name" value="UCP014753"/>
</dbReference>
<feature type="signal peptide" evidence="2">
    <location>
        <begin position="1"/>
        <end position="19"/>
    </location>
</feature>
<dbReference type="OrthoDB" id="9813465at2"/>
<evidence type="ECO:0000313" key="4">
    <source>
        <dbReference type="EMBL" id="OAM90289.1"/>
    </source>
</evidence>